<dbReference type="Gene3D" id="3.50.50.60">
    <property type="entry name" value="FAD/NAD(P)-binding domain"/>
    <property type="match status" value="1"/>
</dbReference>
<sequence length="475" mass="52301">MRETFDVCIVGAGPGGLAALSAMTEPYSLDQLSRDQWNRVAHVDLKHRKDRIPPKVCVVDPGGWLSTWHARFKALQIQWLRSPVGAHPDIFDMHSLLAFATRTERCDELLDSGAVNADLRSLPEAGQGLWNLPSNELFEQFCGDLAARLPHSFIHGEVTSVEGDDGDFTVFLKDGQPILAQTVILALGVPGPAAFPGALAPVPEHLMFHSDFECGARLQELSGKKRVLVIGGGLTAVQVAQLALKKDCEVVLLSRRPLTTRHFDIGERWFDRRRANVHHYEFFQKPMEERLEHIKATRGGGSVPPFYMKEIREAEASGRLVCKQGEVQLSHVWAEAVDVLIDGQVNRFDLIVNACGHRADGRHLPLVRELLRTAPTEVVGGFPVLSQDLQWGDFKQLFVVGALASLQVGPDAGNLMGLRRAVQIVANALSLRDVHRQRLRTEAHRGSPASTPDQRALFLGTPTIDAGKVDQADVT</sequence>
<dbReference type="EMBL" id="CAXAMN010020557">
    <property type="protein sequence ID" value="CAK9056253.1"/>
    <property type="molecule type" value="Genomic_DNA"/>
</dbReference>
<comment type="caution">
    <text evidence="2">The sequence shown here is derived from an EMBL/GenBank/DDBJ whole genome shotgun (WGS) entry which is preliminary data.</text>
</comment>
<evidence type="ECO:0000313" key="3">
    <source>
        <dbReference type="Proteomes" id="UP001642484"/>
    </source>
</evidence>
<dbReference type="PANTHER" id="PTHR38663">
    <property type="match status" value="1"/>
</dbReference>
<reference evidence="2 3" key="1">
    <citation type="submission" date="2024-02" db="EMBL/GenBank/DDBJ databases">
        <authorList>
            <person name="Chen Y."/>
            <person name="Shah S."/>
            <person name="Dougan E. K."/>
            <person name="Thang M."/>
            <person name="Chan C."/>
        </authorList>
    </citation>
    <scope>NUCLEOTIDE SEQUENCE [LARGE SCALE GENOMIC DNA]</scope>
</reference>
<organism evidence="2 3">
    <name type="scientific">Durusdinium trenchii</name>
    <dbReference type="NCBI Taxonomy" id="1381693"/>
    <lineage>
        <taxon>Eukaryota</taxon>
        <taxon>Sar</taxon>
        <taxon>Alveolata</taxon>
        <taxon>Dinophyceae</taxon>
        <taxon>Suessiales</taxon>
        <taxon>Symbiodiniaceae</taxon>
        <taxon>Durusdinium</taxon>
    </lineage>
</organism>
<dbReference type="PANTHER" id="PTHR38663:SF1">
    <property type="entry name" value="L-ORNITHINE N(5)-MONOOXYGENASE"/>
    <property type="match status" value="1"/>
</dbReference>
<dbReference type="InterPro" id="IPR036188">
    <property type="entry name" value="FAD/NAD-bd_sf"/>
</dbReference>
<dbReference type="Proteomes" id="UP001642484">
    <property type="component" value="Unassembled WGS sequence"/>
</dbReference>
<dbReference type="Pfam" id="PF07992">
    <property type="entry name" value="Pyr_redox_2"/>
    <property type="match status" value="1"/>
</dbReference>
<dbReference type="PRINTS" id="PR00411">
    <property type="entry name" value="PNDRDTASEI"/>
</dbReference>
<keyword evidence="3" id="KW-1185">Reference proteome</keyword>
<name>A0ABP0MYL0_9DINO</name>
<dbReference type="PRINTS" id="PR00368">
    <property type="entry name" value="FADPNR"/>
</dbReference>
<gene>
    <name evidence="2" type="ORF">CCMP2556_LOCUS27896</name>
</gene>
<feature type="domain" description="FAD/NAD(P)-binding" evidence="1">
    <location>
        <begin position="154"/>
        <end position="264"/>
    </location>
</feature>
<dbReference type="InterPro" id="IPR023753">
    <property type="entry name" value="FAD/NAD-binding_dom"/>
</dbReference>
<proteinExistence type="predicted"/>
<accession>A0ABP0MYL0</accession>
<protein>
    <recommendedName>
        <fullName evidence="1">FAD/NAD(P)-binding domain-containing protein</fullName>
    </recommendedName>
</protein>
<evidence type="ECO:0000313" key="2">
    <source>
        <dbReference type="EMBL" id="CAK9056253.1"/>
    </source>
</evidence>
<evidence type="ECO:0000259" key="1">
    <source>
        <dbReference type="Pfam" id="PF07992"/>
    </source>
</evidence>
<dbReference type="SUPFAM" id="SSF51905">
    <property type="entry name" value="FAD/NAD(P)-binding domain"/>
    <property type="match status" value="2"/>
</dbReference>